<keyword evidence="4" id="KW-1003">Cell membrane</keyword>
<feature type="transmembrane region" description="Helical" evidence="8">
    <location>
        <begin position="98"/>
        <end position="124"/>
    </location>
</feature>
<accession>M5PPW3</accession>
<evidence type="ECO:0000256" key="7">
    <source>
        <dbReference type="ARBA" id="ARBA00023136"/>
    </source>
</evidence>
<feature type="transmembrane region" description="Helical" evidence="8">
    <location>
        <begin position="389"/>
        <end position="407"/>
    </location>
</feature>
<evidence type="ECO:0000256" key="6">
    <source>
        <dbReference type="ARBA" id="ARBA00022989"/>
    </source>
</evidence>
<evidence type="ECO:0000256" key="2">
    <source>
        <dbReference type="ARBA" id="ARBA00009843"/>
    </source>
</evidence>
<keyword evidence="5 8" id="KW-0812">Transmembrane</keyword>
<keyword evidence="6 8" id="KW-1133">Transmembrane helix</keyword>
<feature type="transmembrane region" description="Helical" evidence="8">
    <location>
        <begin position="315"/>
        <end position="337"/>
    </location>
</feature>
<evidence type="ECO:0000313" key="11">
    <source>
        <dbReference type="Proteomes" id="UP000011922"/>
    </source>
</evidence>
<evidence type="ECO:0000256" key="5">
    <source>
        <dbReference type="ARBA" id="ARBA00022692"/>
    </source>
</evidence>
<evidence type="ECO:0000259" key="9">
    <source>
        <dbReference type="Pfam" id="PF03600"/>
    </source>
</evidence>
<dbReference type="PRINTS" id="PR00758">
    <property type="entry name" value="ARSENICPUMP"/>
</dbReference>
<evidence type="ECO:0000313" key="10">
    <source>
        <dbReference type="EMBL" id="EMG36352.1"/>
    </source>
</evidence>
<evidence type="ECO:0000256" key="3">
    <source>
        <dbReference type="ARBA" id="ARBA00022448"/>
    </source>
</evidence>
<dbReference type="OrthoDB" id="9765532at2"/>
<evidence type="ECO:0000256" key="4">
    <source>
        <dbReference type="ARBA" id="ARBA00022475"/>
    </source>
</evidence>
<dbReference type="GO" id="GO:0015105">
    <property type="term" value="F:arsenite transmembrane transporter activity"/>
    <property type="evidence" value="ECO:0007669"/>
    <property type="project" value="InterPro"/>
</dbReference>
<dbReference type="Pfam" id="PF03600">
    <property type="entry name" value="CitMHS"/>
    <property type="match status" value="1"/>
</dbReference>
<gene>
    <name evidence="10" type="ORF">PCS_02855</name>
</gene>
<feature type="transmembrane region" description="Helical" evidence="8">
    <location>
        <begin position="276"/>
        <end position="303"/>
    </location>
</feature>
<dbReference type="AlphaFoldDB" id="M5PPW3"/>
<keyword evidence="3" id="KW-0813">Transport</keyword>
<feature type="transmembrane region" description="Helical" evidence="8">
    <location>
        <begin position="346"/>
        <end position="369"/>
    </location>
</feature>
<dbReference type="InterPro" id="IPR000802">
    <property type="entry name" value="Arsenical_pump_ArsB"/>
</dbReference>
<evidence type="ECO:0000256" key="1">
    <source>
        <dbReference type="ARBA" id="ARBA00004651"/>
    </source>
</evidence>
<feature type="domain" description="Citrate transporter-like" evidence="9">
    <location>
        <begin position="26"/>
        <end position="342"/>
    </location>
</feature>
<dbReference type="PATRIC" id="fig|1262666.3.peg.2888"/>
<keyword evidence="7 8" id="KW-0472">Membrane</keyword>
<feature type="transmembrane region" description="Helical" evidence="8">
    <location>
        <begin position="136"/>
        <end position="154"/>
    </location>
</feature>
<comment type="subcellular location">
    <subcellularLocation>
        <location evidence="1">Cell membrane</location>
        <topology evidence="1">Multi-pass membrane protein</topology>
    </subcellularLocation>
</comment>
<feature type="transmembrane region" description="Helical" evidence="8">
    <location>
        <begin position="225"/>
        <end position="242"/>
    </location>
</feature>
<organism evidence="10 11">
    <name type="scientific">Desulfocurvibacter africanus PCS</name>
    <dbReference type="NCBI Taxonomy" id="1262666"/>
    <lineage>
        <taxon>Bacteria</taxon>
        <taxon>Pseudomonadati</taxon>
        <taxon>Thermodesulfobacteriota</taxon>
        <taxon>Desulfovibrionia</taxon>
        <taxon>Desulfovibrionales</taxon>
        <taxon>Desulfovibrionaceae</taxon>
        <taxon>Desulfocurvibacter</taxon>
    </lineage>
</organism>
<comment type="caution">
    <text evidence="10">The sequence shown here is derived from an EMBL/GenBank/DDBJ whole genome shotgun (WGS) entry which is preliminary data.</text>
</comment>
<dbReference type="InterPro" id="IPR004680">
    <property type="entry name" value="Cit_transptr-like_dom"/>
</dbReference>
<dbReference type="Proteomes" id="UP000011922">
    <property type="component" value="Unassembled WGS sequence"/>
</dbReference>
<proteinExistence type="inferred from homology"/>
<dbReference type="PANTHER" id="PTHR43302">
    <property type="entry name" value="TRANSPORTER ARSB-RELATED"/>
    <property type="match status" value="1"/>
</dbReference>
<name>M5PPW3_DESAF</name>
<sequence length="416" mass="43556">MHSLVLAVFVVVYLGMALGRLPWLALDRTGVAVLGAIALMAGGALTAREAWLAVDVPTMAMLFGLMVVSAQLRLGGFYTRVTRAIAAADLPPQGLLGLVIAASALLSALLANDIICLAMTPILVEGCRERNLKPMPFLLALACASNIGSAATLIGNPQNMLIGQITGLSFTAYLLDAAVPVAASLAALWVIVCLVFRNDWNESWHEGAAGAGTPTQAPAFNAWQTGKGLFFLGLLMAVFLAGVPPREVAALGCAGVLLLSRKLASRDKFALVDWPLLLLFLGLFVVNHALAATGILDYAYALAGRAGLDLNHGGWLFAATAVLSNIVSNVPAVMLLLPKAMAPESALVLALSSTLAGNLLLVGSIANLIVADQAERFGVRVTWGAHLRVGLPVTLASFALSGLWLWLRWGEHFVGQ</sequence>
<dbReference type="EMBL" id="AOSV01000030">
    <property type="protein sequence ID" value="EMG36352.1"/>
    <property type="molecule type" value="Genomic_DNA"/>
</dbReference>
<feature type="transmembrane region" description="Helical" evidence="8">
    <location>
        <begin position="174"/>
        <end position="196"/>
    </location>
</feature>
<reference evidence="10 11" key="1">
    <citation type="journal article" date="2013" name="Genome Announc.">
        <title>Draft Genome Sequence for Desulfovibrio africanus Strain PCS.</title>
        <authorList>
            <person name="Brown S.D."/>
            <person name="Utturkar S.M."/>
            <person name="Arkin A.P."/>
            <person name="Deutschbauer A.M."/>
            <person name="Elias D.A."/>
            <person name="Hazen T.C."/>
            <person name="Chakraborty R."/>
        </authorList>
    </citation>
    <scope>NUCLEOTIDE SEQUENCE [LARGE SCALE GENOMIC DNA]</scope>
    <source>
        <strain evidence="10 11">PCS</strain>
    </source>
</reference>
<feature type="transmembrane region" description="Helical" evidence="8">
    <location>
        <begin position="29"/>
        <end position="47"/>
    </location>
</feature>
<dbReference type="RefSeq" id="WP_005988298.1">
    <property type="nucleotide sequence ID" value="NZ_AOSV01000030.1"/>
</dbReference>
<protein>
    <submittedName>
        <fullName evidence="10">Transporter, YbiR family</fullName>
    </submittedName>
</protein>
<comment type="similarity">
    <text evidence="2">Belongs to the CitM (TC 2.A.11) transporter family.</text>
</comment>
<dbReference type="GO" id="GO:0005886">
    <property type="term" value="C:plasma membrane"/>
    <property type="evidence" value="ECO:0007669"/>
    <property type="project" value="UniProtKB-SubCell"/>
</dbReference>
<evidence type="ECO:0000256" key="8">
    <source>
        <dbReference type="SAM" id="Phobius"/>
    </source>
</evidence>
<dbReference type="PANTHER" id="PTHR43302:SF5">
    <property type="entry name" value="TRANSPORTER ARSB-RELATED"/>
    <property type="match status" value="1"/>
</dbReference>